<dbReference type="Proteomes" id="UP001596457">
    <property type="component" value="Unassembled WGS sequence"/>
</dbReference>
<keyword evidence="2" id="KW-1185">Reference proteome</keyword>
<dbReference type="RefSeq" id="WP_382199794.1">
    <property type="nucleotide sequence ID" value="NZ_JBHTBZ010000017.1"/>
</dbReference>
<gene>
    <name evidence="1" type="ORF">ACFQU0_08615</name>
</gene>
<dbReference type="Gene3D" id="3.30.565.10">
    <property type="entry name" value="Histidine kinase-like ATPase, C-terminal domain"/>
    <property type="match status" value="1"/>
</dbReference>
<keyword evidence="1" id="KW-0067">ATP-binding</keyword>
<dbReference type="EMBL" id="JBHTBZ010000017">
    <property type="protein sequence ID" value="MFC7460489.1"/>
    <property type="molecule type" value="Genomic_DNA"/>
</dbReference>
<dbReference type="Pfam" id="PF13589">
    <property type="entry name" value="HATPase_c_3"/>
    <property type="match status" value="1"/>
</dbReference>
<organism evidence="1 2">
    <name type="scientific">Hydrogenophaga defluvii</name>
    <dbReference type="NCBI Taxonomy" id="249410"/>
    <lineage>
        <taxon>Bacteria</taxon>
        <taxon>Pseudomonadati</taxon>
        <taxon>Pseudomonadota</taxon>
        <taxon>Betaproteobacteria</taxon>
        <taxon>Burkholderiales</taxon>
        <taxon>Comamonadaceae</taxon>
        <taxon>Hydrogenophaga</taxon>
    </lineage>
</organism>
<reference evidence="2" key="1">
    <citation type="journal article" date="2019" name="Int. J. Syst. Evol. Microbiol.">
        <title>The Global Catalogue of Microorganisms (GCM) 10K type strain sequencing project: providing services to taxonomists for standard genome sequencing and annotation.</title>
        <authorList>
            <consortium name="The Broad Institute Genomics Platform"/>
            <consortium name="The Broad Institute Genome Sequencing Center for Infectious Disease"/>
            <person name="Wu L."/>
            <person name="Ma J."/>
        </authorList>
    </citation>
    <scope>NUCLEOTIDE SEQUENCE [LARGE SCALE GENOMIC DNA]</scope>
    <source>
        <strain evidence="2">CCUG 53903</strain>
    </source>
</reference>
<evidence type="ECO:0000313" key="1">
    <source>
        <dbReference type="EMBL" id="MFC7460489.1"/>
    </source>
</evidence>
<sequence length="549" mass="60084">MENYQFLKLKGGMTMSQIETIEVPPDVARVSEGLRDTGYEFNTAVADVIDNSIAAGATVVDVRVGADFIGNIAVSVADDGCGMDRDGLINAMKYGSKKRADPASLGKFGLGLKTASTAFCKRLALISRPDGQAAPLRAAWDLDFLGQSNSWGLELGPAASHEAQLLNESAKGKSGTVVIWEKVDRLLSDYTKPDGKPLKNALKRLEESLREHIATVYQRFLDPSDKRSRTLSIKLNGFAVAAWDPFCVAEVNTPVVDKTIPVQLPSGQTTSFSIRAFILPRKEEFSSSENRIAAKISNERQGVYVYRENRLIHGPDWLGMYKQEPHFSLLRVELSFDHKLDDAFQVDIKKSRILLNEQLYEWLRDTFLAAPRREAETRYRKGAAGAVKGAAALLHTASGNAIHQKVGALKVATVTDVNSANGEVGITNNSGHSTTKLKIVTTDEPSLVHISTSETLDNGVLWEPALVNGAFGVTLNTGHPFYPKAYLPNKGDSVVVQALDFMLWALAQAELNNVNDENRDAFEEFRIEVSRNLKKLVADLPDPPESGAE</sequence>
<name>A0ABW2SAH4_9BURK</name>
<protein>
    <submittedName>
        <fullName evidence="1">ATP-binding protein</fullName>
    </submittedName>
</protein>
<dbReference type="InterPro" id="IPR036890">
    <property type="entry name" value="HATPase_C_sf"/>
</dbReference>
<evidence type="ECO:0000313" key="2">
    <source>
        <dbReference type="Proteomes" id="UP001596457"/>
    </source>
</evidence>
<keyword evidence="1" id="KW-0547">Nucleotide-binding</keyword>
<proteinExistence type="predicted"/>
<comment type="caution">
    <text evidence="1">The sequence shown here is derived from an EMBL/GenBank/DDBJ whole genome shotgun (WGS) entry which is preliminary data.</text>
</comment>
<dbReference type="GO" id="GO:0005524">
    <property type="term" value="F:ATP binding"/>
    <property type="evidence" value="ECO:0007669"/>
    <property type="project" value="UniProtKB-KW"/>
</dbReference>
<dbReference type="SUPFAM" id="SSF55874">
    <property type="entry name" value="ATPase domain of HSP90 chaperone/DNA topoisomerase II/histidine kinase"/>
    <property type="match status" value="1"/>
</dbReference>
<accession>A0ABW2SAH4</accession>